<keyword evidence="2" id="KW-1133">Transmembrane helix</keyword>
<evidence type="ECO:0000256" key="1">
    <source>
        <dbReference type="SAM" id="MobiDB-lite"/>
    </source>
</evidence>
<protein>
    <submittedName>
        <fullName evidence="3">Uncharacterized protein</fullName>
    </submittedName>
</protein>
<name>A0A423U087_PENVA</name>
<gene>
    <name evidence="3" type="ORF">C7M84_024720</name>
</gene>
<proteinExistence type="predicted"/>
<feature type="compositionally biased region" description="Basic and acidic residues" evidence="1">
    <location>
        <begin position="741"/>
        <end position="769"/>
    </location>
</feature>
<keyword evidence="2" id="KW-0472">Membrane</keyword>
<feature type="compositionally biased region" description="Basic and acidic residues" evidence="1">
    <location>
        <begin position="613"/>
        <end position="625"/>
    </location>
</feature>
<feature type="region of interest" description="Disordered" evidence="1">
    <location>
        <begin position="601"/>
        <end position="790"/>
    </location>
</feature>
<feature type="compositionally biased region" description="Polar residues" evidence="1">
    <location>
        <begin position="651"/>
        <end position="678"/>
    </location>
</feature>
<feature type="compositionally biased region" description="Polar residues" evidence="1">
    <location>
        <begin position="631"/>
        <end position="642"/>
    </location>
</feature>
<comment type="caution">
    <text evidence="3">The sequence shown here is derived from an EMBL/GenBank/DDBJ whole genome shotgun (WGS) entry which is preliminary data.</text>
</comment>
<feature type="region of interest" description="Disordered" evidence="1">
    <location>
        <begin position="550"/>
        <end position="579"/>
    </location>
</feature>
<evidence type="ECO:0000313" key="3">
    <source>
        <dbReference type="EMBL" id="ROT82133.1"/>
    </source>
</evidence>
<keyword evidence="4" id="KW-1185">Reference proteome</keyword>
<feature type="compositionally biased region" description="Polar residues" evidence="1">
    <location>
        <begin position="708"/>
        <end position="740"/>
    </location>
</feature>
<reference evidence="3 4" key="1">
    <citation type="submission" date="2018-04" db="EMBL/GenBank/DDBJ databases">
        <authorList>
            <person name="Zhang X."/>
            <person name="Yuan J."/>
            <person name="Li F."/>
            <person name="Xiang J."/>
        </authorList>
    </citation>
    <scope>NUCLEOTIDE SEQUENCE [LARGE SCALE GENOMIC DNA]</scope>
    <source>
        <tissue evidence="3">Muscle</tissue>
    </source>
</reference>
<feature type="region of interest" description="Disordered" evidence="1">
    <location>
        <begin position="468"/>
        <end position="519"/>
    </location>
</feature>
<sequence length="790" mass="88310">MTKNVENRHRRIALREMWQRGINMAESETRPFFLRLGTLCRYVDSQVMDLKEELVTHDLKPHNYDRGLKCLKNDVKDLKKLTKDLQPKLASIENFSSYLQSMQELVTQQATDIEKIEKYLLTYMAVITLILSLSAFLLSPSLLLSLSSSLLSLSILISSFSLPPSLVLLPALLSLSLSLFLSYLSSLSCFSAPLASLLLPLHFNASSPLDSFSWVSAHVSLSLYFGLLVTRAVISYFSIMSLSVRSRSLSCRSLLLFSPLYPRLTPTPHINTRHASPTAPLSLSPLSPPAPCRVSSLHQLVSYFYAPSLWLRYSLSDARGSPHLSQLSTAPRARLPPAFSQPTTAPLLVFLASSSGEDNAKPKGTPVLSNVGLMVVQGKAIPTVQAPSKAHLETPITSKVQSKYEEETKGVCSLSSLSHSYMTVDQWLAGVSEPVELTPDVLPAHRTSMRKRLPQRIQSEERDLHLVETPPRRQENPTSARVTQRMEAPRPVTPPASQRKDTSEVACSAPATPSEPQLSEYTTSLLSLINRKPIQAYEEPQVPHARQLHAATPEEPGLSTFTTESSREEKKAERVYTPEEPALSYSEKKLAFVKNFNKENYTPEEPALSYKKPQSENHIDERTPEEPFLSSAHSKSHPQGMSSFPCPKKSYVTSPSSPQLSDITRSVLTYVQNPVPTHSSRRQTEQHYSYRNPTEPRKSEMPHLPSYHRSSSHPYNSEPGSFSRSMMDTLGYQATFSEPTSSRDEAQKGAETARHRPRMAVEEFLKQDDVPASPQLSDVTQRIFGQTKRW</sequence>
<reference evidence="3 4" key="2">
    <citation type="submission" date="2019-01" db="EMBL/GenBank/DDBJ databases">
        <title>The decoding of complex shrimp genome reveals the adaptation for benthos swimmer, frequently molting mechanism and breeding impact on genome.</title>
        <authorList>
            <person name="Sun Y."/>
            <person name="Gao Y."/>
            <person name="Yu Y."/>
        </authorList>
    </citation>
    <scope>NUCLEOTIDE SEQUENCE [LARGE SCALE GENOMIC DNA]</scope>
    <source>
        <tissue evidence="3">Muscle</tissue>
    </source>
</reference>
<feature type="transmembrane region" description="Helical" evidence="2">
    <location>
        <begin position="150"/>
        <end position="173"/>
    </location>
</feature>
<feature type="transmembrane region" description="Helical" evidence="2">
    <location>
        <begin position="119"/>
        <end position="138"/>
    </location>
</feature>
<dbReference type="Proteomes" id="UP000283509">
    <property type="component" value="Unassembled WGS sequence"/>
</dbReference>
<feature type="transmembrane region" description="Helical" evidence="2">
    <location>
        <begin position="223"/>
        <end position="244"/>
    </location>
</feature>
<feature type="compositionally biased region" description="Polar residues" evidence="1">
    <location>
        <begin position="774"/>
        <end position="784"/>
    </location>
</feature>
<keyword evidence="2" id="KW-0812">Transmembrane</keyword>
<dbReference type="EMBL" id="QCYY01000882">
    <property type="protein sequence ID" value="ROT82133.1"/>
    <property type="molecule type" value="Genomic_DNA"/>
</dbReference>
<dbReference type="Gene3D" id="6.10.250.1400">
    <property type="match status" value="1"/>
</dbReference>
<evidence type="ECO:0000256" key="2">
    <source>
        <dbReference type="SAM" id="Phobius"/>
    </source>
</evidence>
<organism evidence="3 4">
    <name type="scientific">Penaeus vannamei</name>
    <name type="common">Whiteleg shrimp</name>
    <name type="synonym">Litopenaeus vannamei</name>
    <dbReference type="NCBI Taxonomy" id="6689"/>
    <lineage>
        <taxon>Eukaryota</taxon>
        <taxon>Metazoa</taxon>
        <taxon>Ecdysozoa</taxon>
        <taxon>Arthropoda</taxon>
        <taxon>Crustacea</taxon>
        <taxon>Multicrustacea</taxon>
        <taxon>Malacostraca</taxon>
        <taxon>Eumalacostraca</taxon>
        <taxon>Eucarida</taxon>
        <taxon>Decapoda</taxon>
        <taxon>Dendrobranchiata</taxon>
        <taxon>Penaeoidea</taxon>
        <taxon>Penaeidae</taxon>
        <taxon>Penaeus</taxon>
    </lineage>
</organism>
<accession>A0A423U087</accession>
<evidence type="ECO:0000313" key="4">
    <source>
        <dbReference type="Proteomes" id="UP000283509"/>
    </source>
</evidence>
<feature type="compositionally biased region" description="Basic and acidic residues" evidence="1">
    <location>
        <begin position="565"/>
        <end position="577"/>
    </location>
</feature>
<feature type="transmembrane region" description="Helical" evidence="2">
    <location>
        <begin position="180"/>
        <end position="203"/>
    </location>
</feature>
<dbReference type="AlphaFoldDB" id="A0A423U087"/>
<dbReference type="OrthoDB" id="6355391at2759"/>